<feature type="transmembrane region" description="Helical" evidence="1">
    <location>
        <begin position="12"/>
        <end position="33"/>
    </location>
</feature>
<dbReference type="EMBL" id="JABAFY010000098">
    <property type="protein sequence ID" value="NME53258.1"/>
    <property type="molecule type" value="Genomic_DNA"/>
</dbReference>
<keyword evidence="1" id="KW-0812">Transmembrane</keyword>
<gene>
    <name evidence="2" type="ORF">HF854_12245</name>
</gene>
<name>A0A848CG42_9BACT</name>
<feature type="transmembrane region" description="Helical" evidence="1">
    <location>
        <begin position="148"/>
        <end position="165"/>
    </location>
</feature>
<keyword evidence="1" id="KW-0472">Membrane</keyword>
<dbReference type="AlphaFoldDB" id="A0A848CG42"/>
<sequence>MEQKFLHRSVHYGIPLALTAVCVIASLADLYAFRVNDWDFSYFSVLPWNLGNGYGWHVPFHELDSGIPFYAHHWQPFALFLVPFLTWFDSPYTLSVLHGLALGTWFFLLPLFIRQVYEEDGRSDYLKTALFWELVLFVYLPFLGAWRYQTHLTTLVSPAIFLAVLSLHRHRFVWACFWCILLACGQERSSVAVFSVGIYAFLLLKQYRFGSCLCFASAAYFAGVIKILFPFLRGGENYAFSGAIHPFYEISKKIYFLLQYILCTFCLPLAGKRAFLTALCSLPVLGIGLVSNRGPMYAFAHHYQDISAPFFLMSGVYGLLWIQKLSLWRRCSRKIILFCCVLLLALSFIAGRFSHPLVHLSFAVTDPRLEQYATLHDELKRLLDISRDKTLFVQSGIGPLVSLRENRYSLVAHNDLKRDYSGCYVAISQLCGVYSFENYEVLKNGLDKNDTLELVCDLGVLRIYRGK</sequence>
<dbReference type="RefSeq" id="WP_168936534.1">
    <property type="nucleotide sequence ID" value="NZ_JABAFY010000098.1"/>
</dbReference>
<reference evidence="2 3" key="1">
    <citation type="submission" date="2020-04" db="EMBL/GenBank/DDBJ databases">
        <authorList>
            <person name="Hitch T.C.A."/>
            <person name="Wylensek D."/>
            <person name="Clavel T."/>
        </authorList>
    </citation>
    <scope>NUCLEOTIDE SEQUENCE [LARGE SCALE GENOMIC DNA]</scope>
    <source>
        <strain evidence="2 3">PG-251-APC-1</strain>
    </source>
</reference>
<protein>
    <submittedName>
        <fullName evidence="2">DUF2079 domain-containing protein</fullName>
    </submittedName>
</protein>
<feature type="transmembrane region" description="Helical" evidence="1">
    <location>
        <begin position="253"/>
        <end position="271"/>
    </location>
</feature>
<feature type="transmembrane region" description="Helical" evidence="1">
    <location>
        <begin position="92"/>
        <end position="113"/>
    </location>
</feature>
<keyword evidence="1" id="KW-1133">Transmembrane helix</keyword>
<comment type="caution">
    <text evidence="2">The sequence shown here is derived from an EMBL/GenBank/DDBJ whole genome shotgun (WGS) entry which is preliminary data.</text>
</comment>
<dbReference type="InterPro" id="IPR018650">
    <property type="entry name" value="STSV1_Orf64"/>
</dbReference>
<evidence type="ECO:0000313" key="3">
    <source>
        <dbReference type="Proteomes" id="UP000522333"/>
    </source>
</evidence>
<organism evidence="2 3">
    <name type="scientific">Desulfovibrio piger</name>
    <dbReference type="NCBI Taxonomy" id="901"/>
    <lineage>
        <taxon>Bacteria</taxon>
        <taxon>Pseudomonadati</taxon>
        <taxon>Thermodesulfobacteriota</taxon>
        <taxon>Desulfovibrionia</taxon>
        <taxon>Desulfovibrionales</taxon>
        <taxon>Desulfovibrionaceae</taxon>
        <taxon>Desulfovibrio</taxon>
    </lineage>
</organism>
<accession>A0A848CG42</accession>
<evidence type="ECO:0000313" key="2">
    <source>
        <dbReference type="EMBL" id="NME53258.1"/>
    </source>
</evidence>
<evidence type="ECO:0000256" key="1">
    <source>
        <dbReference type="SAM" id="Phobius"/>
    </source>
</evidence>
<proteinExistence type="predicted"/>
<dbReference type="Pfam" id="PF09852">
    <property type="entry name" value="DUF2079"/>
    <property type="match status" value="1"/>
</dbReference>
<feature type="transmembrane region" description="Helical" evidence="1">
    <location>
        <begin position="306"/>
        <end position="323"/>
    </location>
</feature>
<feature type="transmembrane region" description="Helical" evidence="1">
    <location>
        <begin position="335"/>
        <end position="353"/>
    </location>
</feature>
<feature type="transmembrane region" description="Helical" evidence="1">
    <location>
        <begin position="207"/>
        <end position="232"/>
    </location>
</feature>
<feature type="transmembrane region" description="Helical" evidence="1">
    <location>
        <begin position="125"/>
        <end position="142"/>
    </location>
</feature>
<dbReference type="Proteomes" id="UP000522333">
    <property type="component" value="Unassembled WGS sequence"/>
</dbReference>